<protein>
    <submittedName>
        <fullName evidence="5">GntR family transcriptional regulator</fullName>
    </submittedName>
</protein>
<dbReference type="InterPro" id="IPR011663">
    <property type="entry name" value="UTRA"/>
</dbReference>
<dbReference type="GO" id="GO:0045892">
    <property type="term" value="P:negative regulation of DNA-templated transcription"/>
    <property type="evidence" value="ECO:0007669"/>
    <property type="project" value="TreeGrafter"/>
</dbReference>
<organism evidence="5">
    <name type="scientific">Bifidobacterium fermentum</name>
    <dbReference type="NCBI Taxonomy" id="3059035"/>
    <lineage>
        <taxon>Bacteria</taxon>
        <taxon>Bacillati</taxon>
        <taxon>Actinomycetota</taxon>
        <taxon>Actinomycetes</taxon>
        <taxon>Bifidobacteriales</taxon>
        <taxon>Bifidobacteriaceae</taxon>
        <taxon>Bifidobacterium</taxon>
    </lineage>
</organism>
<dbReference type="CDD" id="cd07377">
    <property type="entry name" value="WHTH_GntR"/>
    <property type="match status" value="1"/>
</dbReference>
<keyword evidence="3" id="KW-0804">Transcription</keyword>
<dbReference type="SUPFAM" id="SSF64288">
    <property type="entry name" value="Chorismate lyase-like"/>
    <property type="match status" value="1"/>
</dbReference>
<dbReference type="InterPro" id="IPR050679">
    <property type="entry name" value="Bact_HTH_transcr_reg"/>
</dbReference>
<dbReference type="SMART" id="SM00866">
    <property type="entry name" value="UTRA"/>
    <property type="match status" value="1"/>
</dbReference>
<dbReference type="PANTHER" id="PTHR44846">
    <property type="entry name" value="MANNOSYL-D-GLYCERATE TRANSPORT/METABOLISM SYSTEM REPRESSOR MNGR-RELATED"/>
    <property type="match status" value="1"/>
</dbReference>
<dbReference type="SUPFAM" id="SSF46785">
    <property type="entry name" value="Winged helix' DNA-binding domain"/>
    <property type="match status" value="1"/>
</dbReference>
<evidence type="ECO:0000256" key="2">
    <source>
        <dbReference type="ARBA" id="ARBA00023125"/>
    </source>
</evidence>
<dbReference type="PROSITE" id="PS50949">
    <property type="entry name" value="HTH_GNTR"/>
    <property type="match status" value="1"/>
</dbReference>
<feature type="domain" description="HTH gntR-type" evidence="4">
    <location>
        <begin position="10"/>
        <end position="78"/>
    </location>
</feature>
<dbReference type="InterPro" id="IPR036388">
    <property type="entry name" value="WH-like_DNA-bd_sf"/>
</dbReference>
<evidence type="ECO:0000256" key="1">
    <source>
        <dbReference type="ARBA" id="ARBA00023015"/>
    </source>
</evidence>
<dbReference type="SMART" id="SM00345">
    <property type="entry name" value="HTH_GNTR"/>
    <property type="match status" value="1"/>
</dbReference>
<dbReference type="Gene3D" id="3.40.1410.10">
    <property type="entry name" value="Chorismate lyase-like"/>
    <property type="match status" value="1"/>
</dbReference>
<dbReference type="KEGG" id="bfk:QN062_09000"/>
<proteinExistence type="predicted"/>
<dbReference type="InterPro" id="IPR036390">
    <property type="entry name" value="WH_DNA-bd_sf"/>
</dbReference>
<accession>A0AB39UAY7</accession>
<dbReference type="RefSeq" id="WP_369341470.1">
    <property type="nucleotide sequence ID" value="NZ_CP129675.1"/>
</dbReference>
<dbReference type="GO" id="GO:0003677">
    <property type="term" value="F:DNA binding"/>
    <property type="evidence" value="ECO:0007669"/>
    <property type="project" value="UniProtKB-KW"/>
</dbReference>
<keyword evidence="2" id="KW-0238">DNA-binding</keyword>
<keyword evidence="1" id="KW-0805">Transcription regulation</keyword>
<dbReference type="Gene3D" id="1.10.10.10">
    <property type="entry name" value="Winged helix-like DNA-binding domain superfamily/Winged helix DNA-binding domain"/>
    <property type="match status" value="1"/>
</dbReference>
<dbReference type="EMBL" id="CP129683">
    <property type="protein sequence ID" value="XDS50506.1"/>
    <property type="molecule type" value="Genomic_DNA"/>
</dbReference>
<dbReference type="InterPro" id="IPR000524">
    <property type="entry name" value="Tscrpt_reg_HTH_GntR"/>
</dbReference>
<evidence type="ECO:0000259" key="4">
    <source>
        <dbReference type="PROSITE" id="PS50949"/>
    </source>
</evidence>
<dbReference type="PANTHER" id="PTHR44846:SF17">
    <property type="entry name" value="GNTR-FAMILY TRANSCRIPTIONAL REGULATOR"/>
    <property type="match status" value="1"/>
</dbReference>
<sequence>MTSKSPGTNQYSYRAIAEELASRIQQGEYQEGDKLGSELYLSEEFGVARGTMRKALDILKRQHMIQTRSGVGSFVAFHGHSMESTPSWTDAIAKTGSISSTKVISIEKMPPTTFLKATYHVDCDIYRITRCRMSGEDPVSVEISSLPSNKMLDLLMERGLLGGSIALTMKAAGMIPYKSVQDATVGTVPELYGKQLNAQETDRYLIVNRASLDSDGKLIEYVISSLNPNHFSLHMEFERTEENEGNE</sequence>
<evidence type="ECO:0000313" key="5">
    <source>
        <dbReference type="EMBL" id="XDS45935.1"/>
    </source>
</evidence>
<dbReference type="InterPro" id="IPR028978">
    <property type="entry name" value="Chorismate_lyase_/UTRA_dom_sf"/>
</dbReference>
<gene>
    <name evidence="7" type="ORF">QN062_09000</name>
    <name evidence="6" type="ORF">QN216_03195</name>
    <name evidence="5" type="ORF">QN217_07250</name>
</gene>
<dbReference type="EMBL" id="CP129682">
    <property type="protein sequence ID" value="XDS49283.1"/>
    <property type="molecule type" value="Genomic_DNA"/>
</dbReference>
<reference evidence="5" key="1">
    <citation type="submission" date="2023-07" db="EMBL/GenBank/DDBJ databases">
        <title>Bifidobacterium aquikefiriaerophilum sp. nov. and Bifidobacterium eccum sp. nov., isolated from water kefir.</title>
        <authorList>
            <person name="Breselge S."/>
            <person name="Bellassi P."/>
            <person name="Barcenilla C."/>
            <person name="Alvarez-Ordonez A."/>
            <person name="Morelli L."/>
            <person name="Cotter P.D."/>
        </authorList>
    </citation>
    <scope>NUCLEOTIDE SEQUENCE</scope>
    <source>
        <strain evidence="7">WK012_4_13</strain>
        <strain evidence="6">WK013_4_14</strain>
        <strain evidence="5">WK048_4_13</strain>
    </source>
</reference>
<evidence type="ECO:0000256" key="3">
    <source>
        <dbReference type="ARBA" id="ARBA00023163"/>
    </source>
</evidence>
<name>A0AB39UAY7_9BIFI</name>
<evidence type="ECO:0000313" key="6">
    <source>
        <dbReference type="EMBL" id="XDS49283.1"/>
    </source>
</evidence>
<evidence type="ECO:0000313" key="7">
    <source>
        <dbReference type="EMBL" id="XDS50506.1"/>
    </source>
</evidence>
<dbReference type="Pfam" id="PF07702">
    <property type="entry name" value="UTRA"/>
    <property type="match status" value="1"/>
</dbReference>
<dbReference type="GO" id="GO:0003700">
    <property type="term" value="F:DNA-binding transcription factor activity"/>
    <property type="evidence" value="ECO:0007669"/>
    <property type="project" value="InterPro"/>
</dbReference>
<dbReference type="EMBL" id="CP129675">
    <property type="protein sequence ID" value="XDS45935.1"/>
    <property type="molecule type" value="Genomic_DNA"/>
</dbReference>
<dbReference type="AlphaFoldDB" id="A0AB39UAY7"/>
<dbReference type="Pfam" id="PF00392">
    <property type="entry name" value="GntR"/>
    <property type="match status" value="1"/>
</dbReference>